<evidence type="ECO:0000313" key="2">
    <source>
        <dbReference type="Proteomes" id="UP000683360"/>
    </source>
</evidence>
<gene>
    <name evidence="1" type="ORF">MEDL_33433</name>
</gene>
<protein>
    <submittedName>
        <fullName evidence="1">Uncharacterized protein</fullName>
    </submittedName>
</protein>
<sequence length="252" mass="27989">MNTESDYTLCNLDSQHYGNGYSNSEIPNNIYGYNAVNNRSLDTGQNYYGSENVIPHNLSGVDLSLGNGQCLSYPVNSTIIPRHSRNSGYDLPENQSHLVDNYLNGHNHNGLTINGDIHLGGAQMSLSPGRTNYPNACLENYGSCSLSNPYGSSLQQPSHATQIKQEPISGQELQTKPFRWMQIKRNTPKTEVSWKITLITIFLNCLPKITALSAEDNGNCAAQKCPVKQQTTETEFDHYGQKRLPLLSFEND</sequence>
<dbReference type="AlphaFoldDB" id="A0A8S3SHN7"/>
<organism evidence="1 2">
    <name type="scientific">Mytilus edulis</name>
    <name type="common">Blue mussel</name>
    <dbReference type="NCBI Taxonomy" id="6550"/>
    <lineage>
        <taxon>Eukaryota</taxon>
        <taxon>Metazoa</taxon>
        <taxon>Spiralia</taxon>
        <taxon>Lophotrochozoa</taxon>
        <taxon>Mollusca</taxon>
        <taxon>Bivalvia</taxon>
        <taxon>Autobranchia</taxon>
        <taxon>Pteriomorphia</taxon>
        <taxon>Mytilida</taxon>
        <taxon>Mytiloidea</taxon>
        <taxon>Mytilidae</taxon>
        <taxon>Mytilinae</taxon>
        <taxon>Mytilus</taxon>
    </lineage>
</organism>
<name>A0A8S3SHN7_MYTED</name>
<dbReference type="Proteomes" id="UP000683360">
    <property type="component" value="Unassembled WGS sequence"/>
</dbReference>
<proteinExistence type="predicted"/>
<dbReference type="EMBL" id="CAJPWZ010001646">
    <property type="protein sequence ID" value="CAG2219884.1"/>
    <property type="molecule type" value="Genomic_DNA"/>
</dbReference>
<accession>A0A8S3SHN7</accession>
<dbReference type="OrthoDB" id="6159439at2759"/>
<evidence type="ECO:0000313" key="1">
    <source>
        <dbReference type="EMBL" id="CAG2219884.1"/>
    </source>
</evidence>
<keyword evidence="2" id="KW-1185">Reference proteome</keyword>
<comment type="caution">
    <text evidence="1">The sequence shown here is derived from an EMBL/GenBank/DDBJ whole genome shotgun (WGS) entry which is preliminary data.</text>
</comment>
<reference evidence="1" key="1">
    <citation type="submission" date="2021-03" db="EMBL/GenBank/DDBJ databases">
        <authorList>
            <person name="Bekaert M."/>
        </authorList>
    </citation>
    <scope>NUCLEOTIDE SEQUENCE</scope>
</reference>